<accession>A0A0D8XBJ3</accession>
<dbReference type="Pfam" id="PF00270">
    <property type="entry name" value="DEAD"/>
    <property type="match status" value="1"/>
</dbReference>
<proteinExistence type="predicted"/>
<dbReference type="InterPro" id="IPR011545">
    <property type="entry name" value="DEAD/DEAH_box_helicase_dom"/>
</dbReference>
<evidence type="ECO:0000313" key="2">
    <source>
        <dbReference type="EMBL" id="KJH41137.1"/>
    </source>
</evidence>
<keyword evidence="2" id="KW-0067">ATP-binding</keyword>
<dbReference type="GO" id="GO:0004386">
    <property type="term" value="F:helicase activity"/>
    <property type="evidence" value="ECO:0007669"/>
    <property type="project" value="UniProtKB-KW"/>
</dbReference>
<keyword evidence="2" id="KW-0378">Hydrolase</keyword>
<gene>
    <name evidence="2" type="ORF">DICVIV_12895</name>
</gene>
<dbReference type="GO" id="GO:0005737">
    <property type="term" value="C:cytoplasm"/>
    <property type="evidence" value="ECO:0007669"/>
    <property type="project" value="TreeGrafter"/>
</dbReference>
<dbReference type="OrthoDB" id="416741at2759"/>
<keyword evidence="3" id="KW-1185">Reference proteome</keyword>
<dbReference type="SMART" id="SM00487">
    <property type="entry name" value="DEXDc"/>
    <property type="match status" value="1"/>
</dbReference>
<dbReference type="PANTHER" id="PTHR14074">
    <property type="entry name" value="HELICASE WITH DEATH DOMAIN-RELATED"/>
    <property type="match status" value="1"/>
</dbReference>
<dbReference type="PROSITE" id="PS51192">
    <property type="entry name" value="HELICASE_ATP_BIND_1"/>
    <property type="match status" value="1"/>
</dbReference>
<dbReference type="AlphaFoldDB" id="A0A0D8XBJ3"/>
<organism evidence="2 3">
    <name type="scientific">Dictyocaulus viviparus</name>
    <name type="common">Bovine lungworm</name>
    <dbReference type="NCBI Taxonomy" id="29172"/>
    <lineage>
        <taxon>Eukaryota</taxon>
        <taxon>Metazoa</taxon>
        <taxon>Ecdysozoa</taxon>
        <taxon>Nematoda</taxon>
        <taxon>Chromadorea</taxon>
        <taxon>Rhabditida</taxon>
        <taxon>Rhabditina</taxon>
        <taxon>Rhabditomorpha</taxon>
        <taxon>Strongyloidea</taxon>
        <taxon>Metastrongylidae</taxon>
        <taxon>Dictyocaulus</taxon>
    </lineage>
</organism>
<reference evidence="3" key="2">
    <citation type="journal article" date="2016" name="Sci. Rep.">
        <title>Dictyocaulus viviparus genome, variome and transcriptome elucidate lungworm biology and support future intervention.</title>
        <authorList>
            <person name="McNulty S.N."/>
            <person name="Strube C."/>
            <person name="Rosa B.A."/>
            <person name="Martin J.C."/>
            <person name="Tyagi R."/>
            <person name="Choi Y.J."/>
            <person name="Wang Q."/>
            <person name="Hallsworth Pepin K."/>
            <person name="Zhang X."/>
            <person name="Ozersky P."/>
            <person name="Wilson R.K."/>
            <person name="Sternberg P.W."/>
            <person name="Gasser R.B."/>
            <person name="Mitreva M."/>
        </authorList>
    </citation>
    <scope>NUCLEOTIDE SEQUENCE [LARGE SCALE GENOMIC DNA]</scope>
    <source>
        <strain evidence="3">HannoverDv2000</strain>
    </source>
</reference>
<dbReference type="Gene3D" id="3.40.50.300">
    <property type="entry name" value="P-loop containing nucleotide triphosphate hydrolases"/>
    <property type="match status" value="1"/>
</dbReference>
<dbReference type="GO" id="GO:0005524">
    <property type="term" value="F:ATP binding"/>
    <property type="evidence" value="ECO:0007669"/>
    <property type="project" value="InterPro"/>
</dbReference>
<dbReference type="InterPro" id="IPR014001">
    <property type="entry name" value="Helicase_ATP-bd"/>
</dbReference>
<dbReference type="Proteomes" id="UP000053766">
    <property type="component" value="Unassembled WGS sequence"/>
</dbReference>
<dbReference type="GO" id="GO:0003676">
    <property type="term" value="F:nucleic acid binding"/>
    <property type="evidence" value="ECO:0007669"/>
    <property type="project" value="InterPro"/>
</dbReference>
<reference evidence="2 3" key="1">
    <citation type="submission" date="2013-11" db="EMBL/GenBank/DDBJ databases">
        <title>Draft genome of the bovine lungworm Dictyocaulus viviparus.</title>
        <authorList>
            <person name="Mitreva M."/>
        </authorList>
    </citation>
    <scope>NUCLEOTIDE SEQUENCE [LARGE SCALE GENOMIC DNA]</scope>
    <source>
        <strain evidence="2 3">HannoverDv2000</strain>
    </source>
</reference>
<feature type="domain" description="Helicase ATP-binding" evidence="1">
    <location>
        <begin position="28"/>
        <end position="198"/>
    </location>
</feature>
<name>A0A0D8XBJ3_DICVI</name>
<dbReference type="InterPro" id="IPR027417">
    <property type="entry name" value="P-loop_NTPase"/>
</dbReference>
<protein>
    <submittedName>
        <fullName evidence="2">DEAD/DEAH box helicase</fullName>
    </submittedName>
</protein>
<dbReference type="SUPFAM" id="SSF52540">
    <property type="entry name" value="P-loop containing nucleoside triphosphate hydrolases"/>
    <property type="match status" value="1"/>
</dbReference>
<dbReference type="InterPro" id="IPR051363">
    <property type="entry name" value="RLR_Helicase"/>
</dbReference>
<evidence type="ECO:0000313" key="3">
    <source>
        <dbReference type="Proteomes" id="UP000053766"/>
    </source>
</evidence>
<dbReference type="EMBL" id="KN716896">
    <property type="protein sequence ID" value="KJH41137.1"/>
    <property type="molecule type" value="Genomic_DNA"/>
</dbReference>
<dbReference type="STRING" id="29172.A0A0D8XBJ3"/>
<sequence length="198" mass="22110">MSRLLDSIDRRTFEETPFSLRNYQKELCENAFAGNNTIIAAPNGSGKTIVAASIIKNHLGNSRNSGKKMKVLFMTPNTVILEQQATCLRKFLGHRYEVFAVCGSDNVPLRQMIMMKDVVVCTPQLIVNLLKSDESDNAESCCTTFDISTFTLMVFDECHNAVKNSPYAGAFFNVISTPIIGAYMRLVHLLTIRNDIKC</sequence>
<keyword evidence="2" id="KW-0347">Helicase</keyword>
<evidence type="ECO:0000259" key="1">
    <source>
        <dbReference type="PROSITE" id="PS51192"/>
    </source>
</evidence>
<keyword evidence="2" id="KW-0547">Nucleotide-binding</keyword>
<dbReference type="PANTHER" id="PTHR14074:SF29">
    <property type="entry name" value="DICER-RELATED HELICASE"/>
    <property type="match status" value="1"/>
</dbReference>